<keyword evidence="3" id="KW-1185">Reference proteome</keyword>
<dbReference type="Proteomes" id="UP000009047">
    <property type="component" value="Chromosome"/>
</dbReference>
<dbReference type="KEGG" id="dbr:Deba_0385"/>
<name>E1QDX4_DESB2</name>
<gene>
    <name evidence="2" type="ordered locus">Deba_0385</name>
</gene>
<dbReference type="InterPro" id="IPR016195">
    <property type="entry name" value="Pol/histidinol_Pase-like"/>
</dbReference>
<dbReference type="Gene3D" id="3.20.20.140">
    <property type="entry name" value="Metal-dependent hydrolases"/>
    <property type="match status" value="1"/>
</dbReference>
<dbReference type="SUPFAM" id="SSF89550">
    <property type="entry name" value="PHP domain-like"/>
    <property type="match status" value="1"/>
</dbReference>
<evidence type="ECO:0000256" key="1">
    <source>
        <dbReference type="SAM" id="MobiDB-lite"/>
    </source>
</evidence>
<dbReference type="STRING" id="644282.Deba_0385"/>
<proteinExistence type="predicted"/>
<reference evidence="2 3" key="1">
    <citation type="journal article" date="2010" name="Stand. Genomic Sci.">
        <title>Complete genome sequence of Desulfarculus baarsii type strain (2st14).</title>
        <authorList>
            <person name="Sun H."/>
            <person name="Spring S."/>
            <person name="Lapidus A."/>
            <person name="Davenport K."/>
            <person name="Del Rio T.G."/>
            <person name="Tice H."/>
            <person name="Nolan M."/>
            <person name="Copeland A."/>
            <person name="Cheng J.F."/>
            <person name="Lucas S."/>
            <person name="Tapia R."/>
            <person name="Goodwin L."/>
            <person name="Pitluck S."/>
            <person name="Ivanova N."/>
            <person name="Pagani I."/>
            <person name="Mavromatis K."/>
            <person name="Ovchinnikova G."/>
            <person name="Pati A."/>
            <person name="Chen A."/>
            <person name="Palaniappan K."/>
            <person name="Hauser L."/>
            <person name="Chang Y.J."/>
            <person name="Jeffries C.D."/>
            <person name="Detter J.C."/>
            <person name="Han C."/>
            <person name="Rohde M."/>
            <person name="Brambilla E."/>
            <person name="Goker M."/>
            <person name="Woyke T."/>
            <person name="Bristow J."/>
            <person name="Eisen J.A."/>
            <person name="Markowitz V."/>
            <person name="Hugenholtz P."/>
            <person name="Kyrpides N.C."/>
            <person name="Klenk H.P."/>
            <person name="Land M."/>
        </authorList>
    </citation>
    <scope>NUCLEOTIDE SEQUENCE [LARGE SCALE GENOMIC DNA]</scope>
    <source>
        <strain evidence="3">ATCC 33931 / DSM 2075 / LMG 7858 / VKM B-1802 / 2st14</strain>
    </source>
</reference>
<dbReference type="EMBL" id="CP002085">
    <property type="protein sequence ID" value="ADK83760.1"/>
    <property type="molecule type" value="Genomic_DNA"/>
</dbReference>
<feature type="region of interest" description="Disordered" evidence="1">
    <location>
        <begin position="1"/>
        <end position="21"/>
    </location>
</feature>
<dbReference type="HOGENOM" id="CLU_727097_0_0_7"/>
<evidence type="ECO:0000313" key="2">
    <source>
        <dbReference type="EMBL" id="ADK83760.1"/>
    </source>
</evidence>
<evidence type="ECO:0000313" key="3">
    <source>
        <dbReference type="Proteomes" id="UP000009047"/>
    </source>
</evidence>
<sequence length="383" mass="43670">MTTANIEIDNKAAGPGPEDQERLDEEIFRDLVSVELSAEQRARLVAPPAVHPRQRAVLAVHWHPEWIPIELTMARLAASYPNRQNQLIIPTQHNELLCLGELAGVEIDCYSSGFNRKVQLLLHMRAEAVERADVLRSMLSHTFKYRGGQLWEFIDSIVEPAWDARMQEAAAETGANDEVVAFVRDCAARLRALLADHESDVPPMMIKNKLVSEFIAAQRPWRPERMISRALLLAKAVKQIVKREFSLQYFYRASEVIEEARGLGAGVVIPHPEQFWPILLADYDVDGYEVWNPQSREYTEFLIGVLNRQNKSRAHGERRLLVFMGDDTHMSEKAKPPELQDRQKAAREVGLQPAWDDPAIRKALMLAGMDRDRVIDQYRGRLA</sequence>
<dbReference type="RefSeq" id="WP_013257216.1">
    <property type="nucleotide sequence ID" value="NC_014365.1"/>
</dbReference>
<dbReference type="OrthoDB" id="5413868at2"/>
<organism evidence="2 3">
    <name type="scientific">Desulfarculus baarsii (strain ATCC 33931 / DSM 2075 / LMG 7858 / VKM B-1802 / 2st14)</name>
    <dbReference type="NCBI Taxonomy" id="644282"/>
    <lineage>
        <taxon>Bacteria</taxon>
        <taxon>Pseudomonadati</taxon>
        <taxon>Thermodesulfobacteriota</taxon>
        <taxon>Desulfarculia</taxon>
        <taxon>Desulfarculales</taxon>
        <taxon>Desulfarculaceae</taxon>
        <taxon>Desulfarculus</taxon>
    </lineage>
</organism>
<dbReference type="AlphaFoldDB" id="E1QDX4"/>
<protein>
    <submittedName>
        <fullName evidence="2">Uncharacterized protein</fullName>
    </submittedName>
</protein>
<accession>E1QDX4</accession>
<dbReference type="eggNOG" id="COG0613">
    <property type="taxonomic scope" value="Bacteria"/>
</dbReference>